<name>A0ABV4WQK6_9CYAN</name>
<dbReference type="InterPro" id="IPR052177">
    <property type="entry name" value="Divisome_Glycosyl_Hydrolase"/>
</dbReference>
<gene>
    <name evidence="2" type="ORF">ACE1CA_22875</name>
</gene>
<reference evidence="2 3" key="1">
    <citation type="submission" date="2024-09" db="EMBL/GenBank/DDBJ databases">
        <title>Floridaenema gen nov. (Aerosakkonemataceae, Aerosakkonematales ord. nov., Cyanobacteria) from benthic tropical and subtropical fresh waters, with the description of four new species.</title>
        <authorList>
            <person name="Moretto J.A."/>
            <person name="Berthold D.E."/>
            <person name="Lefler F.W."/>
            <person name="Huang I.-S."/>
            <person name="Laughinghouse H. IV."/>
        </authorList>
    </citation>
    <scope>NUCLEOTIDE SEQUENCE [LARGE SCALE GENOMIC DNA]</scope>
    <source>
        <strain evidence="2 3">BLCC-F167</strain>
    </source>
</reference>
<evidence type="ECO:0000256" key="1">
    <source>
        <dbReference type="SAM" id="Phobius"/>
    </source>
</evidence>
<dbReference type="Proteomes" id="UP001576780">
    <property type="component" value="Unassembled WGS sequence"/>
</dbReference>
<evidence type="ECO:0008006" key="4">
    <source>
        <dbReference type="Google" id="ProtNLM"/>
    </source>
</evidence>
<keyword evidence="1" id="KW-1133">Transmembrane helix</keyword>
<dbReference type="RefSeq" id="WP_413279733.1">
    <property type="nucleotide sequence ID" value="NZ_JBHFNT010000209.1"/>
</dbReference>
<protein>
    <recommendedName>
        <fullName evidence="4">Glycosyl hydrolase-like 10 domain-containing protein</fullName>
    </recommendedName>
</protein>
<proteinExistence type="predicted"/>
<organism evidence="2 3">
    <name type="scientific">Floridaenema evergladense BLCC-F167</name>
    <dbReference type="NCBI Taxonomy" id="3153639"/>
    <lineage>
        <taxon>Bacteria</taxon>
        <taxon>Bacillati</taxon>
        <taxon>Cyanobacteriota</taxon>
        <taxon>Cyanophyceae</taxon>
        <taxon>Oscillatoriophycideae</taxon>
        <taxon>Aerosakkonematales</taxon>
        <taxon>Aerosakkonemataceae</taxon>
        <taxon>Floridanema</taxon>
        <taxon>Floridanema evergladense</taxon>
    </lineage>
</organism>
<dbReference type="PANTHER" id="PTHR43405">
    <property type="entry name" value="GLYCOSYL HYDROLASE DIGH"/>
    <property type="match status" value="1"/>
</dbReference>
<evidence type="ECO:0000313" key="3">
    <source>
        <dbReference type="Proteomes" id="UP001576780"/>
    </source>
</evidence>
<comment type="caution">
    <text evidence="2">The sequence shown here is derived from an EMBL/GenBank/DDBJ whole genome shotgun (WGS) entry which is preliminary data.</text>
</comment>
<sequence length="516" mass="58727">MKGYFRLMPSLTTITRRQVRFCSGFFAGIFITGLISQHWGIQPSEAQSLVPCQLSAEMTKQKESLRQMALAGNQDAQRSYKDLISKQAKQLKECREQNWPRNQAIWLRLYPCDLRPGSLDYIMDRIVSKGYNQVYVEVFYDAQVLLPEADNSTPWQSVIQVPGSEKVDLLAQAIQKGRERGLKVYAWLFSMNFGYAYAQRPDRREVIARNGRNQTSLDVVNEASIDTDLAKGDASKAFIDPYNIQARQDYNRLIQAILKRKPDGMLFDYIRYPRGMGQASVAAKVQDLWIYGDAAKQVLLQRAINYKGRELIRRFLSKGFVNSGDIAQIDQDYPQEAEPLWQGRIPDLSKDILPPAQRQPYLQTELWQLTVAHAAQGVIDFLSAAIEPVQRLGLPSGAVFFPGGNKAVGQGYDSRVQPWDRFPSTIEWHPMIYADCGTTSCIVQELQRVINLAPNSTDIRPAIAGNWGQSFGNRPSLEAQMQAIRQIAPQINTVSHFAYSWQEPERDRERKFCKMQ</sequence>
<accession>A0ABV4WQK6</accession>
<dbReference type="EMBL" id="JBHFNT010000209">
    <property type="protein sequence ID" value="MFB2837381.1"/>
    <property type="molecule type" value="Genomic_DNA"/>
</dbReference>
<keyword evidence="1" id="KW-0812">Transmembrane</keyword>
<feature type="transmembrane region" description="Helical" evidence="1">
    <location>
        <begin position="21"/>
        <end position="41"/>
    </location>
</feature>
<keyword evidence="3" id="KW-1185">Reference proteome</keyword>
<dbReference type="PANTHER" id="PTHR43405:SF1">
    <property type="entry name" value="GLYCOSYL HYDROLASE DIGH"/>
    <property type="match status" value="1"/>
</dbReference>
<dbReference type="Gene3D" id="3.20.20.80">
    <property type="entry name" value="Glycosidases"/>
    <property type="match status" value="1"/>
</dbReference>
<evidence type="ECO:0000313" key="2">
    <source>
        <dbReference type="EMBL" id="MFB2837381.1"/>
    </source>
</evidence>
<keyword evidence="1" id="KW-0472">Membrane</keyword>